<sequence length="153" mass="17681">MIKILFICHGNICRSPMAEFLLKDTVRRRGIAEDFYIASAATSSEEIGNPVHRGTRRKLSELGISCSEKRAVRMRADDYRKYDYIIGMDAWNLRNILSIVRQDPEGKVHLLLDFGEHPRDIADPWYTGDFETTYRDILEGLEGFLKHLGYGER</sequence>
<evidence type="ECO:0000256" key="6">
    <source>
        <dbReference type="PIRSR" id="PIRSR617867-1"/>
    </source>
</evidence>
<feature type="active site" evidence="6">
    <location>
        <position position="14"/>
    </location>
</feature>
<dbReference type="SMART" id="SM00226">
    <property type="entry name" value="LMWPc"/>
    <property type="match status" value="1"/>
</dbReference>
<evidence type="ECO:0000313" key="9">
    <source>
        <dbReference type="Proteomes" id="UP000824169"/>
    </source>
</evidence>
<keyword evidence="3" id="KW-0378">Hydrolase</keyword>
<dbReference type="Pfam" id="PF01451">
    <property type="entry name" value="LMWPc"/>
    <property type="match status" value="1"/>
</dbReference>
<keyword evidence="4" id="KW-0904">Protein phosphatase</keyword>
<dbReference type="PRINTS" id="PR00719">
    <property type="entry name" value="LMWPTPASE"/>
</dbReference>
<evidence type="ECO:0000256" key="5">
    <source>
        <dbReference type="ARBA" id="ARBA00051722"/>
    </source>
</evidence>
<dbReference type="InterPro" id="IPR023485">
    <property type="entry name" value="Ptyr_pPase"/>
</dbReference>
<evidence type="ECO:0000256" key="1">
    <source>
        <dbReference type="ARBA" id="ARBA00011063"/>
    </source>
</evidence>
<dbReference type="InterPro" id="IPR017867">
    <property type="entry name" value="Tyr_phospatase_low_mol_wt"/>
</dbReference>
<evidence type="ECO:0000313" key="8">
    <source>
        <dbReference type="EMBL" id="HIV24497.1"/>
    </source>
</evidence>
<dbReference type="InterPro" id="IPR036196">
    <property type="entry name" value="Ptyr_pPase_sf"/>
</dbReference>
<dbReference type="AlphaFoldDB" id="A0A9D1P1V1"/>
<evidence type="ECO:0000256" key="3">
    <source>
        <dbReference type="ARBA" id="ARBA00022801"/>
    </source>
</evidence>
<evidence type="ECO:0000256" key="2">
    <source>
        <dbReference type="ARBA" id="ARBA00013064"/>
    </source>
</evidence>
<dbReference type="CDD" id="cd16343">
    <property type="entry name" value="LMWPTP"/>
    <property type="match status" value="1"/>
</dbReference>
<protein>
    <recommendedName>
        <fullName evidence="2">protein-tyrosine-phosphatase</fullName>
        <ecNumber evidence="2">3.1.3.48</ecNumber>
    </recommendedName>
</protein>
<dbReference type="PANTHER" id="PTHR11717:SF7">
    <property type="entry name" value="LOW MOLECULAR WEIGHT PHOSPHOTYROSINE PROTEIN PHOSPHATASE"/>
    <property type="match status" value="1"/>
</dbReference>
<dbReference type="EC" id="3.1.3.48" evidence="2"/>
<feature type="active site" description="Nucleophile" evidence="6">
    <location>
        <position position="8"/>
    </location>
</feature>
<dbReference type="Gene3D" id="3.40.50.2300">
    <property type="match status" value="1"/>
</dbReference>
<evidence type="ECO:0000256" key="4">
    <source>
        <dbReference type="ARBA" id="ARBA00022912"/>
    </source>
</evidence>
<dbReference type="EMBL" id="DVOO01000007">
    <property type="protein sequence ID" value="HIV24497.1"/>
    <property type="molecule type" value="Genomic_DNA"/>
</dbReference>
<name>A0A9D1P1V1_9FIRM</name>
<accession>A0A9D1P1V1</accession>
<gene>
    <name evidence="8" type="ORF">IAB71_01730</name>
</gene>
<comment type="caution">
    <text evidence="8">The sequence shown here is derived from an EMBL/GenBank/DDBJ whole genome shotgun (WGS) entry which is preliminary data.</text>
</comment>
<dbReference type="GO" id="GO:0004725">
    <property type="term" value="F:protein tyrosine phosphatase activity"/>
    <property type="evidence" value="ECO:0007669"/>
    <property type="project" value="UniProtKB-EC"/>
</dbReference>
<evidence type="ECO:0000259" key="7">
    <source>
        <dbReference type="SMART" id="SM00226"/>
    </source>
</evidence>
<comment type="catalytic activity">
    <reaction evidence="5">
        <text>O-phospho-L-tyrosyl-[protein] + H2O = L-tyrosyl-[protein] + phosphate</text>
        <dbReference type="Rhea" id="RHEA:10684"/>
        <dbReference type="Rhea" id="RHEA-COMP:10136"/>
        <dbReference type="Rhea" id="RHEA-COMP:20101"/>
        <dbReference type="ChEBI" id="CHEBI:15377"/>
        <dbReference type="ChEBI" id="CHEBI:43474"/>
        <dbReference type="ChEBI" id="CHEBI:46858"/>
        <dbReference type="ChEBI" id="CHEBI:61978"/>
        <dbReference type="EC" id="3.1.3.48"/>
    </reaction>
</comment>
<reference evidence="8" key="2">
    <citation type="journal article" date="2021" name="PeerJ">
        <title>Extensive microbial diversity within the chicken gut microbiome revealed by metagenomics and culture.</title>
        <authorList>
            <person name="Gilroy R."/>
            <person name="Ravi A."/>
            <person name="Getino M."/>
            <person name="Pursley I."/>
            <person name="Horton D.L."/>
            <person name="Alikhan N.F."/>
            <person name="Baker D."/>
            <person name="Gharbi K."/>
            <person name="Hall N."/>
            <person name="Watson M."/>
            <person name="Adriaenssens E.M."/>
            <person name="Foster-Nyarko E."/>
            <person name="Jarju S."/>
            <person name="Secka A."/>
            <person name="Antonio M."/>
            <person name="Oren A."/>
            <person name="Chaudhuri R.R."/>
            <person name="La Ragione R."/>
            <person name="Hildebrand F."/>
            <person name="Pallen M.J."/>
        </authorList>
    </citation>
    <scope>NUCLEOTIDE SEQUENCE</scope>
    <source>
        <strain evidence="8">CHK188-20938</strain>
    </source>
</reference>
<feature type="active site" description="Proton donor" evidence="6">
    <location>
        <position position="123"/>
    </location>
</feature>
<dbReference type="PANTHER" id="PTHR11717">
    <property type="entry name" value="LOW MOLECULAR WEIGHT PROTEIN TYROSINE PHOSPHATASE"/>
    <property type="match status" value="1"/>
</dbReference>
<dbReference type="SUPFAM" id="SSF52788">
    <property type="entry name" value="Phosphotyrosine protein phosphatases I"/>
    <property type="match status" value="1"/>
</dbReference>
<organism evidence="8 9">
    <name type="scientific">Candidatus Scatomonas pullistercoris</name>
    <dbReference type="NCBI Taxonomy" id="2840920"/>
    <lineage>
        <taxon>Bacteria</taxon>
        <taxon>Bacillati</taxon>
        <taxon>Bacillota</taxon>
        <taxon>Clostridia</taxon>
        <taxon>Lachnospirales</taxon>
        <taxon>Lachnospiraceae</taxon>
        <taxon>Lachnospiraceae incertae sedis</taxon>
        <taxon>Candidatus Scatomonas</taxon>
    </lineage>
</organism>
<comment type="similarity">
    <text evidence="1">Belongs to the low molecular weight phosphotyrosine protein phosphatase family.</text>
</comment>
<reference evidence="8" key="1">
    <citation type="submission" date="2020-10" db="EMBL/GenBank/DDBJ databases">
        <authorList>
            <person name="Gilroy R."/>
        </authorList>
    </citation>
    <scope>NUCLEOTIDE SEQUENCE</scope>
    <source>
        <strain evidence="8">CHK188-20938</strain>
    </source>
</reference>
<proteinExistence type="inferred from homology"/>
<dbReference type="Proteomes" id="UP000824169">
    <property type="component" value="Unassembled WGS sequence"/>
</dbReference>
<feature type="domain" description="Phosphotyrosine protein phosphatase I" evidence="7">
    <location>
        <begin position="2"/>
        <end position="147"/>
    </location>
</feature>
<dbReference type="InterPro" id="IPR050438">
    <property type="entry name" value="LMW_PTPase"/>
</dbReference>